<dbReference type="RefSeq" id="WP_014133215.1">
    <property type="nucleotide sequence ID" value="NC_016109.1"/>
</dbReference>
<dbReference type="Gene3D" id="1.20.1740.10">
    <property type="entry name" value="Amino acid/polyamine transporter I"/>
    <property type="match status" value="1"/>
</dbReference>
<dbReference type="HOGENOM" id="CLU_017999_0_0_11"/>
<evidence type="ECO:0000313" key="8">
    <source>
        <dbReference type="Proteomes" id="UP000007076"/>
    </source>
</evidence>
<keyword evidence="2 5" id="KW-0812">Transmembrane</keyword>
<evidence type="ECO:0000256" key="3">
    <source>
        <dbReference type="ARBA" id="ARBA00022989"/>
    </source>
</evidence>
<feature type="transmembrane region" description="Helical" evidence="5">
    <location>
        <begin position="129"/>
        <end position="150"/>
    </location>
</feature>
<evidence type="ECO:0000256" key="5">
    <source>
        <dbReference type="SAM" id="Phobius"/>
    </source>
</evidence>
<evidence type="ECO:0000313" key="7">
    <source>
        <dbReference type="EMBL" id="BAJ33385.1"/>
    </source>
</evidence>
<gene>
    <name evidence="6" type="ordered locus">KSE_00410t</name>
    <name evidence="7" type="ordered locus">KSE_76330t</name>
</gene>
<dbReference type="eggNOG" id="COG0531">
    <property type="taxonomic scope" value="Bacteria"/>
</dbReference>
<dbReference type="InterPro" id="IPR002293">
    <property type="entry name" value="AA/rel_permease1"/>
</dbReference>
<dbReference type="Pfam" id="PF13520">
    <property type="entry name" value="AA_permease_2"/>
    <property type="match status" value="1"/>
</dbReference>
<feature type="transmembrane region" description="Helical" evidence="5">
    <location>
        <begin position="68"/>
        <end position="97"/>
    </location>
</feature>
<evidence type="ECO:0000256" key="2">
    <source>
        <dbReference type="ARBA" id="ARBA00022692"/>
    </source>
</evidence>
<keyword evidence="4 5" id="KW-0472">Membrane</keyword>
<accession>E4MZ00</accession>
<sequence>MAYGPEAAAVVLAAAGAGAMGAMLPPNLAVALLLGTLVLSYRQVIAVHPGGGGSYAVAKQEFGRTTALLAAAGLVVDYVLTAAVSLATGAASLASAFPVLNDHLPLVALTGLAVLTAVNLRGLADSARLLAPLTLLFVLAVLAVVVLGAARPHPVGAVGGPPTVAVTQGLGVLLVLKAFAAGCTAVSGVEAIANGVPAFRPPRVRTARRTQVLLGVLLAVMLVGLGHLMARDHVVPRADVTVLAQLTAHSLGTGWPYYATNLTVALLLAAAANTSFGSLPILLALLARDDRLPTSSRSARPGRSTAPACWAWPSSPRSCSW</sequence>
<evidence type="ECO:0000256" key="1">
    <source>
        <dbReference type="ARBA" id="ARBA00004141"/>
    </source>
</evidence>
<feature type="transmembrane region" description="Helical" evidence="5">
    <location>
        <begin position="264"/>
        <end position="287"/>
    </location>
</feature>
<dbReference type="GO" id="GO:0016020">
    <property type="term" value="C:membrane"/>
    <property type="evidence" value="ECO:0007669"/>
    <property type="project" value="UniProtKB-SubCell"/>
</dbReference>
<evidence type="ECO:0000313" key="6">
    <source>
        <dbReference type="EMBL" id="BAJ25893.1"/>
    </source>
</evidence>
<dbReference type="EMBL" id="AP010968">
    <property type="protein sequence ID" value="BAJ33385.1"/>
    <property type="molecule type" value="Genomic_DNA"/>
</dbReference>
<dbReference type="PATRIC" id="fig|452652.3.peg.36"/>
<evidence type="ECO:0008006" key="9">
    <source>
        <dbReference type="Google" id="ProtNLM"/>
    </source>
</evidence>
<dbReference type="EMBL" id="AP010968">
    <property type="protein sequence ID" value="BAJ25893.1"/>
    <property type="molecule type" value="Genomic_DNA"/>
</dbReference>
<feature type="transmembrane region" description="Helical" evidence="5">
    <location>
        <begin position="212"/>
        <end position="230"/>
    </location>
</feature>
<proteinExistence type="predicted"/>
<dbReference type="PANTHER" id="PTHR47704">
    <property type="entry name" value="POTASSIUM TRANSPORTER KIMA"/>
    <property type="match status" value="1"/>
</dbReference>
<keyword evidence="8" id="KW-1185">Reference proteome</keyword>
<dbReference type="STRING" id="452652.KSE_00410t"/>
<name>E4MZ00_KITSK</name>
<dbReference type="Proteomes" id="UP000007076">
    <property type="component" value="Chromosome"/>
</dbReference>
<dbReference type="GO" id="GO:0022857">
    <property type="term" value="F:transmembrane transporter activity"/>
    <property type="evidence" value="ECO:0007669"/>
    <property type="project" value="InterPro"/>
</dbReference>
<organism evidence="6 8">
    <name type="scientific">Kitasatospora setae (strain ATCC 33774 / DSM 43861 / JCM 3304 / KCC A-0304 / NBRC 14216 / KM-6054)</name>
    <name type="common">Streptomyces setae</name>
    <dbReference type="NCBI Taxonomy" id="452652"/>
    <lineage>
        <taxon>Bacteria</taxon>
        <taxon>Bacillati</taxon>
        <taxon>Actinomycetota</taxon>
        <taxon>Actinomycetes</taxon>
        <taxon>Kitasatosporales</taxon>
        <taxon>Streptomycetaceae</taxon>
        <taxon>Kitasatospora</taxon>
    </lineage>
</organism>
<keyword evidence="3 5" id="KW-1133">Transmembrane helix</keyword>
<dbReference type="PANTHER" id="PTHR47704:SF1">
    <property type="entry name" value="POTASSIUM TRANSPORTER KIMA"/>
    <property type="match status" value="1"/>
</dbReference>
<evidence type="ECO:0000256" key="4">
    <source>
        <dbReference type="ARBA" id="ARBA00023136"/>
    </source>
</evidence>
<feature type="transmembrane region" description="Helical" evidence="5">
    <location>
        <begin position="103"/>
        <end position="122"/>
    </location>
</feature>
<protein>
    <recommendedName>
        <fullName evidence="9">Amino acid transporter</fullName>
    </recommendedName>
</protein>
<dbReference type="KEGG" id="ksk:KSE_76330t"/>
<feature type="transmembrane region" description="Helical" evidence="5">
    <location>
        <begin position="170"/>
        <end position="192"/>
    </location>
</feature>
<dbReference type="InterPro" id="IPR053153">
    <property type="entry name" value="APC_K+_Transporter"/>
</dbReference>
<dbReference type="KEGG" id="ksk:KSE_00410t"/>
<comment type="subcellular location">
    <subcellularLocation>
        <location evidence="1">Membrane</location>
        <topology evidence="1">Multi-pass membrane protein</topology>
    </subcellularLocation>
</comment>
<reference evidence="6 8" key="1">
    <citation type="journal article" date="2010" name="DNA Res.">
        <title>Genome sequence of Kitasatospora setae NBRC 14216T: an evolutionary snapshot of the family Streptomycetaceae.</title>
        <authorList>
            <person name="Ichikawa N."/>
            <person name="Oguchi A."/>
            <person name="Ikeda H."/>
            <person name="Ishikawa J."/>
            <person name="Kitani S."/>
            <person name="Watanabe Y."/>
            <person name="Nakamura S."/>
            <person name="Katano Y."/>
            <person name="Kishi E."/>
            <person name="Sasagawa M."/>
            <person name="Ankai A."/>
            <person name="Fukui S."/>
            <person name="Hashimoto Y."/>
            <person name="Kamata S."/>
            <person name="Otoguro M."/>
            <person name="Tanikawa S."/>
            <person name="Nihira T."/>
            <person name="Horinouchi S."/>
            <person name="Ohnishi Y."/>
            <person name="Hayakawa M."/>
            <person name="Kuzuyama T."/>
            <person name="Arisawa A."/>
            <person name="Nomoto F."/>
            <person name="Miura H."/>
            <person name="Takahashi Y."/>
            <person name="Fujita N."/>
        </authorList>
    </citation>
    <scope>NUCLEOTIDE SEQUENCE [LARGE SCALE GENOMIC DNA]</scope>
    <source>
        <strain evidence="8">ATCC 33774 / DSM 43861 / JCM 3304 / KCC A-0304 / NBRC 14216 / KM-6054</strain>
        <strain evidence="6">KM-6054</strain>
    </source>
</reference>
<dbReference type="AlphaFoldDB" id="E4MZ00"/>